<dbReference type="OrthoDB" id="342105at2"/>
<comment type="caution">
    <text evidence="1">The sequence shown here is derived from an EMBL/GenBank/DDBJ whole genome shotgun (WGS) entry which is preliminary data.</text>
</comment>
<keyword evidence="4" id="KW-1185">Reference proteome</keyword>
<dbReference type="AlphaFoldDB" id="A0A4V3JL15"/>
<evidence type="ECO:0000313" key="3">
    <source>
        <dbReference type="Proteomes" id="UP000297394"/>
    </source>
</evidence>
<dbReference type="EMBL" id="RQFM01000027">
    <property type="protein sequence ID" value="TGK79303.1"/>
    <property type="molecule type" value="Genomic_DNA"/>
</dbReference>
<gene>
    <name evidence="1" type="ORF">EHQ23_16975</name>
    <name evidence="2" type="ORF">EHQ26_13825</name>
</gene>
<protein>
    <submittedName>
        <fullName evidence="1">Uncharacterized protein</fullName>
    </submittedName>
</protein>
<organism evidence="1 3">
    <name type="scientific">Leptospira bourretii</name>
    <dbReference type="NCBI Taxonomy" id="2484962"/>
    <lineage>
        <taxon>Bacteria</taxon>
        <taxon>Pseudomonadati</taxon>
        <taxon>Spirochaetota</taxon>
        <taxon>Spirochaetia</taxon>
        <taxon>Leptospirales</taxon>
        <taxon>Leptospiraceae</taxon>
        <taxon>Leptospira</taxon>
    </lineage>
</organism>
<dbReference type="Proteomes" id="UP000297394">
    <property type="component" value="Unassembled WGS sequence"/>
</dbReference>
<dbReference type="RefSeq" id="WP_135746971.1">
    <property type="nucleotide sequence ID" value="NZ_RQFL01000026.1"/>
</dbReference>
<reference evidence="3 4" key="2">
    <citation type="journal article" date="2019" name="PLoS Negl. Trop. Dis.">
        <title>Revisiting the worldwide diversity of Leptospira species in the environment.</title>
        <authorList>
            <person name="Vincent A.T."/>
            <person name="Schiettekatte O."/>
            <person name="Bourhy P."/>
            <person name="Veyrier F.J."/>
            <person name="Picardeau M."/>
        </authorList>
    </citation>
    <scope>NUCLEOTIDE SEQUENCE [LARGE SCALE GENOMIC DNA]</scope>
    <source>
        <strain evidence="1 3">201800280</strain>
        <strain evidence="4">201800281</strain>
    </source>
</reference>
<dbReference type="Proteomes" id="UP000297918">
    <property type="component" value="Unassembled WGS sequence"/>
</dbReference>
<reference evidence="2" key="1">
    <citation type="submission" date="2018-10" db="EMBL/GenBank/DDBJ databases">
        <authorList>
            <person name="Vincent A.T."/>
            <person name="Schiettekatte O."/>
            <person name="Bourhy P."/>
            <person name="Veyrier F.J."/>
            <person name="Picardeau M."/>
        </authorList>
    </citation>
    <scope>NUCLEOTIDE SEQUENCE</scope>
    <source>
        <strain evidence="2">201800281</strain>
    </source>
</reference>
<accession>A0A4V3JL15</accession>
<name>A0A4V3JL15_9LEPT</name>
<dbReference type="EMBL" id="RQFL01000026">
    <property type="protein sequence ID" value="TGK89509.1"/>
    <property type="molecule type" value="Genomic_DNA"/>
</dbReference>
<proteinExistence type="predicted"/>
<evidence type="ECO:0000313" key="4">
    <source>
        <dbReference type="Proteomes" id="UP000297918"/>
    </source>
</evidence>
<evidence type="ECO:0000313" key="1">
    <source>
        <dbReference type="EMBL" id="TGK79303.1"/>
    </source>
</evidence>
<sequence>MKNLIISIFLIYSCHIHTSSDFKQYYPGILENSHFNLNYKTENLRQNYNIIINDDNLTHYNPTYPLKPLLLSKGNYINEADIGRYFKKTSIVNTLSNTKFIEFYTFEYNFENNHEENFLLNLLTLLSLAVIPNSTDLKYTLKTKFLINGTVKKEYSVTKTVNFFGWILLIPYGYLSEPYRIKENYIFYSLIKETNESIERDFFL</sequence>
<evidence type="ECO:0000313" key="2">
    <source>
        <dbReference type="EMBL" id="TGK89509.1"/>
    </source>
</evidence>